<name>A0A9D1XP37_9BACT</name>
<reference evidence="5" key="2">
    <citation type="submission" date="2021-04" db="EMBL/GenBank/DDBJ databases">
        <authorList>
            <person name="Gilroy R."/>
        </authorList>
    </citation>
    <scope>NUCLEOTIDE SEQUENCE</scope>
    <source>
        <strain evidence="5">ChiHecec2B26-12326</strain>
    </source>
</reference>
<dbReference type="Gene3D" id="3.90.550.10">
    <property type="entry name" value="Spore Coat Polysaccharide Biosynthesis Protein SpsA, Chain A"/>
    <property type="match status" value="1"/>
</dbReference>
<accession>A0A9D1XP37</accession>
<sequence length="295" mass="34705">MKDINYTIIIPHKNIPDLLRRCLASIPRREDIQIIVVDDNSDPEKVDFNHFPGVGEPCVEIYFTKEGKGAGYARNVGLDHAQGKWLLFADADDFFDDDFVSALDKYFYEDVDIVYFNTRSVDSKTLNIVKPRSDRSETIRKGKIDSLRFTHVPWGKMIRNEFVIRNNLYFEELIASNDSYFSVISGILATKISAYDVCIYVSTIRPDSLFFHDTIERLDARMLANEHINCKLKELGISHRCSPYPILLKYKNISMEIYRCKRNTYFKETPILYIIIDMLRYSKFKNYIFNRFRFR</sequence>
<keyword evidence="2 5" id="KW-0328">Glycosyltransferase</keyword>
<dbReference type="InterPro" id="IPR029044">
    <property type="entry name" value="Nucleotide-diphossugar_trans"/>
</dbReference>
<comment type="similarity">
    <text evidence="1">Belongs to the glycosyltransferase 2 family.</text>
</comment>
<feature type="domain" description="Glycosyltransferase 2-like" evidence="4">
    <location>
        <begin position="7"/>
        <end position="161"/>
    </location>
</feature>
<dbReference type="PANTHER" id="PTHR43630:SF1">
    <property type="entry name" value="POLY-BETA-1,6-N-ACETYL-D-GLUCOSAMINE SYNTHASE"/>
    <property type="match status" value="1"/>
</dbReference>
<protein>
    <submittedName>
        <fullName evidence="5">Glycosyltransferase</fullName>
        <ecNumber evidence="5">2.4.-.-</ecNumber>
    </submittedName>
</protein>
<dbReference type="GO" id="GO:0016757">
    <property type="term" value="F:glycosyltransferase activity"/>
    <property type="evidence" value="ECO:0007669"/>
    <property type="project" value="UniProtKB-KW"/>
</dbReference>
<evidence type="ECO:0000313" key="6">
    <source>
        <dbReference type="Proteomes" id="UP000823847"/>
    </source>
</evidence>
<keyword evidence="3 5" id="KW-0808">Transferase</keyword>
<evidence type="ECO:0000313" key="5">
    <source>
        <dbReference type="EMBL" id="HIX85187.1"/>
    </source>
</evidence>
<organism evidence="5 6">
    <name type="scientific">Candidatus Parabacteroides intestinigallinarum</name>
    <dbReference type="NCBI Taxonomy" id="2838722"/>
    <lineage>
        <taxon>Bacteria</taxon>
        <taxon>Pseudomonadati</taxon>
        <taxon>Bacteroidota</taxon>
        <taxon>Bacteroidia</taxon>
        <taxon>Bacteroidales</taxon>
        <taxon>Tannerellaceae</taxon>
        <taxon>Parabacteroides</taxon>
    </lineage>
</organism>
<dbReference type="CDD" id="cd00761">
    <property type="entry name" value="Glyco_tranf_GTA_type"/>
    <property type="match status" value="1"/>
</dbReference>
<comment type="caution">
    <text evidence="5">The sequence shown here is derived from an EMBL/GenBank/DDBJ whole genome shotgun (WGS) entry which is preliminary data.</text>
</comment>
<dbReference type="SUPFAM" id="SSF53448">
    <property type="entry name" value="Nucleotide-diphospho-sugar transferases"/>
    <property type="match status" value="1"/>
</dbReference>
<dbReference type="EMBL" id="DXEN01000007">
    <property type="protein sequence ID" value="HIX85187.1"/>
    <property type="molecule type" value="Genomic_DNA"/>
</dbReference>
<evidence type="ECO:0000256" key="3">
    <source>
        <dbReference type="ARBA" id="ARBA00022679"/>
    </source>
</evidence>
<evidence type="ECO:0000256" key="1">
    <source>
        <dbReference type="ARBA" id="ARBA00006739"/>
    </source>
</evidence>
<dbReference type="Proteomes" id="UP000823847">
    <property type="component" value="Unassembled WGS sequence"/>
</dbReference>
<dbReference type="InterPro" id="IPR001173">
    <property type="entry name" value="Glyco_trans_2-like"/>
</dbReference>
<dbReference type="EC" id="2.4.-.-" evidence="5"/>
<evidence type="ECO:0000256" key="2">
    <source>
        <dbReference type="ARBA" id="ARBA00022676"/>
    </source>
</evidence>
<evidence type="ECO:0000259" key="4">
    <source>
        <dbReference type="Pfam" id="PF00535"/>
    </source>
</evidence>
<dbReference type="PANTHER" id="PTHR43630">
    <property type="entry name" value="POLY-BETA-1,6-N-ACETYL-D-GLUCOSAMINE SYNTHASE"/>
    <property type="match status" value="1"/>
</dbReference>
<dbReference type="Pfam" id="PF00535">
    <property type="entry name" value="Glycos_transf_2"/>
    <property type="match status" value="1"/>
</dbReference>
<dbReference type="AlphaFoldDB" id="A0A9D1XP37"/>
<proteinExistence type="inferred from homology"/>
<gene>
    <name evidence="5" type="ORF">H9848_01060</name>
</gene>
<reference evidence="5" key="1">
    <citation type="journal article" date="2021" name="PeerJ">
        <title>Extensive microbial diversity within the chicken gut microbiome revealed by metagenomics and culture.</title>
        <authorList>
            <person name="Gilroy R."/>
            <person name="Ravi A."/>
            <person name="Getino M."/>
            <person name="Pursley I."/>
            <person name="Horton D.L."/>
            <person name="Alikhan N.F."/>
            <person name="Baker D."/>
            <person name="Gharbi K."/>
            <person name="Hall N."/>
            <person name="Watson M."/>
            <person name="Adriaenssens E.M."/>
            <person name="Foster-Nyarko E."/>
            <person name="Jarju S."/>
            <person name="Secka A."/>
            <person name="Antonio M."/>
            <person name="Oren A."/>
            <person name="Chaudhuri R.R."/>
            <person name="La Ragione R."/>
            <person name="Hildebrand F."/>
            <person name="Pallen M.J."/>
        </authorList>
    </citation>
    <scope>NUCLEOTIDE SEQUENCE</scope>
    <source>
        <strain evidence="5">ChiHecec2B26-12326</strain>
    </source>
</reference>